<name>A0A830D5P9_9LAMI</name>
<keyword evidence="7" id="KW-1185">Reference proteome</keyword>
<evidence type="ECO:0000256" key="1">
    <source>
        <dbReference type="ARBA" id="ARBA00022723"/>
    </source>
</evidence>
<dbReference type="GO" id="GO:0061630">
    <property type="term" value="F:ubiquitin protein ligase activity"/>
    <property type="evidence" value="ECO:0007669"/>
    <property type="project" value="TreeGrafter"/>
</dbReference>
<keyword evidence="2 4" id="KW-0863">Zinc-finger</keyword>
<protein>
    <submittedName>
        <fullName evidence="6">Nep1-interacting protein-like 1</fullName>
    </submittedName>
</protein>
<dbReference type="AlphaFoldDB" id="A0A830D5P9"/>
<evidence type="ECO:0000256" key="3">
    <source>
        <dbReference type="ARBA" id="ARBA00022833"/>
    </source>
</evidence>
<dbReference type="Proteomes" id="UP000653305">
    <property type="component" value="Unassembled WGS sequence"/>
</dbReference>
<comment type="caution">
    <text evidence="6">The sequence shown here is derived from an EMBL/GenBank/DDBJ whole genome shotgun (WGS) entry which is preliminary data.</text>
</comment>
<dbReference type="SMART" id="SM00744">
    <property type="entry name" value="RINGv"/>
    <property type="match status" value="1"/>
</dbReference>
<evidence type="ECO:0000313" key="7">
    <source>
        <dbReference type="Proteomes" id="UP000653305"/>
    </source>
</evidence>
<dbReference type="SMART" id="SM00184">
    <property type="entry name" value="RING"/>
    <property type="match status" value="1"/>
</dbReference>
<dbReference type="EMBL" id="BMAC01000748">
    <property type="protein sequence ID" value="GFQ02466.1"/>
    <property type="molecule type" value="Genomic_DNA"/>
</dbReference>
<gene>
    <name evidence="6" type="ORF">PHJA_002390500</name>
</gene>
<dbReference type="InterPro" id="IPR013083">
    <property type="entry name" value="Znf_RING/FYVE/PHD"/>
</dbReference>
<dbReference type="InterPro" id="IPR001841">
    <property type="entry name" value="Znf_RING"/>
</dbReference>
<sequence length="54" mass="6055">MKTCPICLRDPTVGAQVSRFPSCAHAFHSHCIVGWLREKNNSCPMCRVPAHTLF</sequence>
<dbReference type="Gene3D" id="3.30.40.10">
    <property type="entry name" value="Zinc/RING finger domain, C3HC4 (zinc finger)"/>
    <property type="match status" value="1"/>
</dbReference>
<dbReference type="OrthoDB" id="3824970at2759"/>
<dbReference type="PROSITE" id="PS50089">
    <property type="entry name" value="ZF_RING_2"/>
    <property type="match status" value="1"/>
</dbReference>
<dbReference type="PANTHER" id="PTHR45931:SF16">
    <property type="entry name" value="RING_U-BOX SUPERFAMILY PROTEIN"/>
    <property type="match status" value="1"/>
</dbReference>
<organism evidence="6 7">
    <name type="scientific">Phtheirospermum japonicum</name>
    <dbReference type="NCBI Taxonomy" id="374723"/>
    <lineage>
        <taxon>Eukaryota</taxon>
        <taxon>Viridiplantae</taxon>
        <taxon>Streptophyta</taxon>
        <taxon>Embryophyta</taxon>
        <taxon>Tracheophyta</taxon>
        <taxon>Spermatophyta</taxon>
        <taxon>Magnoliopsida</taxon>
        <taxon>eudicotyledons</taxon>
        <taxon>Gunneridae</taxon>
        <taxon>Pentapetalae</taxon>
        <taxon>asterids</taxon>
        <taxon>lamiids</taxon>
        <taxon>Lamiales</taxon>
        <taxon>Orobanchaceae</taxon>
        <taxon>Orobanchaceae incertae sedis</taxon>
        <taxon>Phtheirospermum</taxon>
    </lineage>
</organism>
<keyword evidence="3" id="KW-0862">Zinc</keyword>
<keyword evidence="1" id="KW-0479">Metal-binding</keyword>
<accession>A0A830D5P9</accession>
<evidence type="ECO:0000259" key="5">
    <source>
        <dbReference type="PROSITE" id="PS50089"/>
    </source>
</evidence>
<reference evidence="6" key="1">
    <citation type="submission" date="2020-07" db="EMBL/GenBank/DDBJ databases">
        <title>Ethylene signaling mediates host invasion by parasitic plants.</title>
        <authorList>
            <person name="Yoshida S."/>
        </authorList>
    </citation>
    <scope>NUCLEOTIDE SEQUENCE</scope>
    <source>
        <strain evidence="6">Okayama</strain>
    </source>
</reference>
<dbReference type="GO" id="GO:0005634">
    <property type="term" value="C:nucleus"/>
    <property type="evidence" value="ECO:0007669"/>
    <property type="project" value="TreeGrafter"/>
</dbReference>
<feature type="domain" description="RING-type" evidence="5">
    <location>
        <begin position="4"/>
        <end position="47"/>
    </location>
</feature>
<proteinExistence type="predicted"/>
<evidence type="ECO:0000256" key="4">
    <source>
        <dbReference type="PROSITE-ProRule" id="PRU00175"/>
    </source>
</evidence>
<dbReference type="Pfam" id="PF13639">
    <property type="entry name" value="zf-RING_2"/>
    <property type="match status" value="1"/>
</dbReference>
<dbReference type="InterPro" id="IPR011016">
    <property type="entry name" value="Znf_RING-CH"/>
</dbReference>
<dbReference type="InterPro" id="IPR051834">
    <property type="entry name" value="RING_finger_E3_ligase"/>
</dbReference>
<dbReference type="PANTHER" id="PTHR45931">
    <property type="entry name" value="SI:CH211-59O9.10"/>
    <property type="match status" value="1"/>
</dbReference>
<dbReference type="GO" id="GO:0006511">
    <property type="term" value="P:ubiquitin-dependent protein catabolic process"/>
    <property type="evidence" value="ECO:0007669"/>
    <property type="project" value="TreeGrafter"/>
</dbReference>
<dbReference type="SUPFAM" id="SSF57850">
    <property type="entry name" value="RING/U-box"/>
    <property type="match status" value="1"/>
</dbReference>
<evidence type="ECO:0000256" key="2">
    <source>
        <dbReference type="ARBA" id="ARBA00022771"/>
    </source>
</evidence>
<evidence type="ECO:0000313" key="6">
    <source>
        <dbReference type="EMBL" id="GFQ02466.1"/>
    </source>
</evidence>
<dbReference type="GO" id="GO:0008270">
    <property type="term" value="F:zinc ion binding"/>
    <property type="evidence" value="ECO:0007669"/>
    <property type="project" value="UniProtKB-KW"/>
</dbReference>